<feature type="region of interest" description="Disordered" evidence="1">
    <location>
        <begin position="450"/>
        <end position="529"/>
    </location>
</feature>
<evidence type="ECO:0000313" key="2">
    <source>
        <dbReference type="EMBL" id="RSL44571.1"/>
    </source>
</evidence>
<feature type="region of interest" description="Disordered" evidence="1">
    <location>
        <begin position="1"/>
        <end position="411"/>
    </location>
</feature>
<evidence type="ECO:0000313" key="3">
    <source>
        <dbReference type="Proteomes" id="UP000288168"/>
    </source>
</evidence>
<feature type="compositionally biased region" description="Polar residues" evidence="1">
    <location>
        <begin position="54"/>
        <end position="69"/>
    </location>
</feature>
<accession>A0A428NUY2</accession>
<feature type="compositionally biased region" description="Basic and acidic residues" evidence="1">
    <location>
        <begin position="312"/>
        <end position="334"/>
    </location>
</feature>
<feature type="compositionally biased region" description="Low complexity" evidence="1">
    <location>
        <begin position="1"/>
        <end position="23"/>
    </location>
</feature>
<gene>
    <name evidence="2" type="ORF">CEP54_014619</name>
</gene>
<dbReference type="OrthoDB" id="10267486at2759"/>
<evidence type="ECO:0000256" key="1">
    <source>
        <dbReference type="SAM" id="MobiDB-lite"/>
    </source>
</evidence>
<reference evidence="2 3" key="1">
    <citation type="submission" date="2017-06" db="EMBL/GenBank/DDBJ databases">
        <title>Comparative genomic analysis of Ambrosia Fusariam Clade fungi.</title>
        <authorList>
            <person name="Stajich J.E."/>
            <person name="Carrillo J."/>
            <person name="Kijimoto T."/>
            <person name="Eskalen A."/>
            <person name="O'Donnell K."/>
            <person name="Kasson M."/>
        </authorList>
    </citation>
    <scope>NUCLEOTIDE SEQUENCE [LARGE SCALE GENOMIC DNA]</scope>
    <source>
        <strain evidence="2 3">NRRL62584</strain>
    </source>
</reference>
<feature type="compositionally biased region" description="Polar residues" evidence="1">
    <location>
        <begin position="394"/>
        <end position="407"/>
    </location>
</feature>
<dbReference type="Proteomes" id="UP000288168">
    <property type="component" value="Unassembled WGS sequence"/>
</dbReference>
<feature type="compositionally biased region" description="Basic and acidic residues" evidence="1">
    <location>
        <begin position="205"/>
        <end position="229"/>
    </location>
</feature>
<dbReference type="AlphaFoldDB" id="A0A428NUY2"/>
<sequence>MMAPSPAGGDAGGDQSDQGNGDACDAHQQLDPPSKRRRLEELGEYYRHKRQKIQEQQNGMSALGYSTNHDYGGLAEEPESQMLSEPQVHHQPGESSSVRSSPIDAYPPEDGEESGTVSSRSLAGDRQPLPLPSGGSVALRKARSQPSHREAKHNMQWDQGDAEPANQTPSEAGSRGCSPPAAISSRGSGDEYAEYGDDNISLGGDEDRQSALHREAGHGRHRYQDRAESVNDMPFVAHPSPTLRMRGDIARDRARPAGSTMTIQPEQPARLDAYPPEDSEESGTDNTSLAGDEDRQSLPPVSGSNIAYRQARSQDHAKRRKIQEAEHDIHRDIPSETESGGQPHSQPQQATENTTRSWVSVVLSSSTTITSDHSLQPLADSGHTHEPSRARSPLQASPTASPYSTNEFPRHRSLLTAGDGIVRLASELDYSEASATVQHSGHPVAALSAVAQSTEGEAGLRAAKPDSSGRSTQAIDPQYRFKPRKPIQLATPIVAAQPTHPPPRPATISGRSSPRSPERAEEEEKNIESMIESEERWQYDLKILIEESVKQVQKMEKERKYWREMKQSAAKKGRRGESTQE</sequence>
<organism evidence="2 3">
    <name type="scientific">Fusarium duplospermum</name>
    <dbReference type="NCBI Taxonomy" id="1325734"/>
    <lineage>
        <taxon>Eukaryota</taxon>
        <taxon>Fungi</taxon>
        <taxon>Dikarya</taxon>
        <taxon>Ascomycota</taxon>
        <taxon>Pezizomycotina</taxon>
        <taxon>Sordariomycetes</taxon>
        <taxon>Hypocreomycetidae</taxon>
        <taxon>Hypocreales</taxon>
        <taxon>Nectriaceae</taxon>
        <taxon>Fusarium</taxon>
        <taxon>Fusarium solani species complex</taxon>
    </lineage>
</organism>
<feature type="compositionally biased region" description="Basic and acidic residues" evidence="1">
    <location>
        <begin position="245"/>
        <end position="255"/>
    </location>
</feature>
<protein>
    <submittedName>
        <fullName evidence="2">Uncharacterized protein</fullName>
    </submittedName>
</protein>
<name>A0A428NUY2_9HYPO</name>
<feature type="compositionally biased region" description="Polar residues" evidence="1">
    <location>
        <begin position="336"/>
        <end position="353"/>
    </location>
</feature>
<comment type="caution">
    <text evidence="2">The sequence shown here is derived from an EMBL/GenBank/DDBJ whole genome shotgun (WGS) entry which is preliminary data.</text>
</comment>
<keyword evidence="3" id="KW-1185">Reference proteome</keyword>
<proteinExistence type="predicted"/>
<dbReference type="EMBL" id="NKCI01000287">
    <property type="protein sequence ID" value="RSL44571.1"/>
    <property type="molecule type" value="Genomic_DNA"/>
</dbReference>
<feature type="compositionally biased region" description="Low complexity" evidence="1">
    <location>
        <begin position="354"/>
        <end position="371"/>
    </location>
</feature>